<dbReference type="AlphaFoldDB" id="A0A978V9U9"/>
<name>A0A978V9U9_ZIZJJ</name>
<dbReference type="Proteomes" id="UP000813462">
    <property type="component" value="Unassembled WGS sequence"/>
</dbReference>
<dbReference type="PANTHER" id="PTHR31170:SF17">
    <property type="match status" value="1"/>
</dbReference>
<sequence length="300" mass="34620">MESSDGVNIESPYVSLANSMRDQFDSLPPISSACTLYRVPDRLRLVKEEAYIPQVVSIGPLHHGKDSLKAMEEHKMRYRWKYLERTRESLENYLKIVKESEPKLRSSYAESIGFSSDEFVQIILVDSVFIIEELRDSFPVPEDEPDWIFNKPWMLHDVRLDLLMLENQFPFFILEKLYTPNKITLSSGQTVNLSIIELSHKFFTKQIPLEGTEEKFEKIKGDNVAHFVDFLRKLYIPSNPRNGEECKSVTASSITELHLTIPSVTELHRAGVKFKVASSKNLFDINFKNGNGILEQQAMR</sequence>
<dbReference type="InterPro" id="IPR004158">
    <property type="entry name" value="DUF247_pln"/>
</dbReference>
<proteinExistence type="predicted"/>
<evidence type="ECO:0000313" key="2">
    <source>
        <dbReference type="Proteomes" id="UP000813462"/>
    </source>
</evidence>
<accession>A0A978V9U9</accession>
<reference evidence="1" key="1">
    <citation type="journal article" date="2021" name="Front. Plant Sci.">
        <title>Chromosome-Scale Genome Assembly for Chinese Sour Jujube and Insights Into Its Genome Evolution and Domestication Signature.</title>
        <authorList>
            <person name="Shen L.-Y."/>
            <person name="Luo H."/>
            <person name="Wang X.-L."/>
            <person name="Wang X.-M."/>
            <person name="Qiu X.-J."/>
            <person name="Liu H."/>
            <person name="Zhou S.-S."/>
            <person name="Jia K.-H."/>
            <person name="Nie S."/>
            <person name="Bao Y.-T."/>
            <person name="Zhang R.-G."/>
            <person name="Yun Q.-Z."/>
            <person name="Chai Y.-H."/>
            <person name="Lu J.-Y."/>
            <person name="Li Y."/>
            <person name="Zhao S.-W."/>
            <person name="Mao J.-F."/>
            <person name="Jia S.-G."/>
            <person name="Mao Y.-M."/>
        </authorList>
    </citation>
    <scope>NUCLEOTIDE SEQUENCE</scope>
    <source>
        <strain evidence="1">AT0</strain>
        <tissue evidence="1">Leaf</tissue>
    </source>
</reference>
<protein>
    <submittedName>
        <fullName evidence="1">Uncharacterized protein</fullName>
    </submittedName>
</protein>
<evidence type="ECO:0000313" key="1">
    <source>
        <dbReference type="EMBL" id="KAH7524684.1"/>
    </source>
</evidence>
<gene>
    <name evidence="1" type="ORF">FEM48_Zijuj06G0145800</name>
</gene>
<comment type="caution">
    <text evidence="1">The sequence shown here is derived from an EMBL/GenBank/DDBJ whole genome shotgun (WGS) entry which is preliminary data.</text>
</comment>
<dbReference type="EMBL" id="JAEACU010000006">
    <property type="protein sequence ID" value="KAH7524684.1"/>
    <property type="molecule type" value="Genomic_DNA"/>
</dbReference>
<dbReference type="PANTHER" id="PTHR31170">
    <property type="entry name" value="BNAC04G53230D PROTEIN"/>
    <property type="match status" value="1"/>
</dbReference>
<organism evidence="1 2">
    <name type="scientific">Ziziphus jujuba var. spinosa</name>
    <dbReference type="NCBI Taxonomy" id="714518"/>
    <lineage>
        <taxon>Eukaryota</taxon>
        <taxon>Viridiplantae</taxon>
        <taxon>Streptophyta</taxon>
        <taxon>Embryophyta</taxon>
        <taxon>Tracheophyta</taxon>
        <taxon>Spermatophyta</taxon>
        <taxon>Magnoliopsida</taxon>
        <taxon>eudicotyledons</taxon>
        <taxon>Gunneridae</taxon>
        <taxon>Pentapetalae</taxon>
        <taxon>rosids</taxon>
        <taxon>fabids</taxon>
        <taxon>Rosales</taxon>
        <taxon>Rhamnaceae</taxon>
        <taxon>Paliureae</taxon>
        <taxon>Ziziphus</taxon>
    </lineage>
</organism>
<dbReference type="Pfam" id="PF03140">
    <property type="entry name" value="DUF247"/>
    <property type="match status" value="1"/>
</dbReference>